<organism evidence="3 4">
    <name type="scientific">Exocentrus adspersus</name>
    <dbReference type="NCBI Taxonomy" id="1586481"/>
    <lineage>
        <taxon>Eukaryota</taxon>
        <taxon>Metazoa</taxon>
        <taxon>Ecdysozoa</taxon>
        <taxon>Arthropoda</taxon>
        <taxon>Hexapoda</taxon>
        <taxon>Insecta</taxon>
        <taxon>Pterygota</taxon>
        <taxon>Neoptera</taxon>
        <taxon>Endopterygota</taxon>
        <taxon>Coleoptera</taxon>
        <taxon>Polyphaga</taxon>
        <taxon>Cucujiformia</taxon>
        <taxon>Chrysomeloidea</taxon>
        <taxon>Cerambycidae</taxon>
        <taxon>Lamiinae</taxon>
        <taxon>Acanthocinini</taxon>
        <taxon>Exocentrus</taxon>
    </lineage>
</organism>
<name>A0AAV8VF82_9CUCU</name>
<dbReference type="InterPro" id="IPR011010">
    <property type="entry name" value="DNA_brk_join_enz"/>
</dbReference>
<accession>A0AAV8VF82</accession>
<dbReference type="GO" id="GO:0015074">
    <property type="term" value="P:DNA integration"/>
    <property type="evidence" value="ECO:0007669"/>
    <property type="project" value="InterPro"/>
</dbReference>
<keyword evidence="1" id="KW-0233">DNA recombination</keyword>
<dbReference type="Gene3D" id="1.10.443.10">
    <property type="entry name" value="Intergrase catalytic core"/>
    <property type="match status" value="1"/>
</dbReference>
<keyword evidence="4" id="KW-1185">Reference proteome</keyword>
<dbReference type="InterPro" id="IPR002104">
    <property type="entry name" value="Integrase_catalytic"/>
</dbReference>
<evidence type="ECO:0000256" key="1">
    <source>
        <dbReference type="ARBA" id="ARBA00023172"/>
    </source>
</evidence>
<evidence type="ECO:0000313" key="4">
    <source>
        <dbReference type="Proteomes" id="UP001159042"/>
    </source>
</evidence>
<dbReference type="SUPFAM" id="SSF56349">
    <property type="entry name" value="DNA breaking-rejoining enzymes"/>
    <property type="match status" value="1"/>
</dbReference>
<protein>
    <recommendedName>
        <fullName evidence="2">Tyr recombinase domain-containing protein</fullName>
    </recommendedName>
</protein>
<dbReference type="AlphaFoldDB" id="A0AAV8VF82"/>
<dbReference type="PANTHER" id="PTHR21446">
    <property type="entry name" value="DUF3504 DOMAIN-CONTAINING PROTEIN"/>
    <property type="match status" value="1"/>
</dbReference>
<dbReference type="InterPro" id="IPR013762">
    <property type="entry name" value="Integrase-like_cat_sf"/>
</dbReference>
<proteinExistence type="predicted"/>
<comment type="caution">
    <text evidence="3">The sequence shown here is derived from an EMBL/GenBank/DDBJ whole genome shotgun (WGS) entry which is preliminary data.</text>
</comment>
<dbReference type="EMBL" id="JANEYG010000112">
    <property type="protein sequence ID" value="KAJ8912784.1"/>
    <property type="molecule type" value="Genomic_DNA"/>
</dbReference>
<gene>
    <name evidence="3" type="ORF">NQ315_002541</name>
</gene>
<feature type="domain" description="Tyr recombinase" evidence="2">
    <location>
        <begin position="164"/>
        <end position="278"/>
    </location>
</feature>
<dbReference type="InterPro" id="IPR052787">
    <property type="entry name" value="MAVS"/>
</dbReference>
<dbReference type="Pfam" id="PF00589">
    <property type="entry name" value="Phage_integrase"/>
    <property type="match status" value="1"/>
</dbReference>
<evidence type="ECO:0000259" key="2">
    <source>
        <dbReference type="Pfam" id="PF00589"/>
    </source>
</evidence>
<sequence length="324" mass="36858">MKRKNSEDYKESVVKIMWNSTASSCKKCVLPNSNSSLIHFLDVEFAAARATRNAKQRSLQKYPTKRKASAVALTNEEYKTIIEMWDDNEPVGLQRKFFHVISRELAWRGGEGTMAKIEHFAKETDHQGNFTGKIEYNPVLTKTTQGGSKKLANSKCLIRSKGNLNECPVRLFEKYMEKRGNLQVDRIFVTPNPNWNEQFSKGWYKNCPIGKNTITSGLKESASKLGIDIKKTKVTNHSARATAMSSLAKNGVQEEQLIKITGHSNTHCIKSYLQMDAEHHQNIIEAMRKSRSLFKSFIVPSPQSLKFCSKNIVTYCHLNTNKQF</sequence>
<reference evidence="3 4" key="1">
    <citation type="journal article" date="2023" name="Insect Mol. Biol.">
        <title>Genome sequencing provides insights into the evolution of gene families encoding plant cell wall-degrading enzymes in longhorned beetles.</title>
        <authorList>
            <person name="Shin N.R."/>
            <person name="Okamura Y."/>
            <person name="Kirsch R."/>
            <person name="Pauchet Y."/>
        </authorList>
    </citation>
    <scope>NUCLEOTIDE SEQUENCE [LARGE SCALE GENOMIC DNA]</scope>
    <source>
        <strain evidence="3">EAD_L_NR</strain>
    </source>
</reference>
<dbReference type="PANTHER" id="PTHR21446:SF12">
    <property type="entry name" value="POTASSIUM CHANNEL TETRAMERIZATION DOMAIN CONTAINING 1"/>
    <property type="match status" value="1"/>
</dbReference>
<dbReference type="Proteomes" id="UP001159042">
    <property type="component" value="Unassembled WGS sequence"/>
</dbReference>
<dbReference type="GO" id="GO:0006310">
    <property type="term" value="P:DNA recombination"/>
    <property type="evidence" value="ECO:0007669"/>
    <property type="project" value="UniProtKB-KW"/>
</dbReference>
<dbReference type="GO" id="GO:0003677">
    <property type="term" value="F:DNA binding"/>
    <property type="evidence" value="ECO:0007669"/>
    <property type="project" value="InterPro"/>
</dbReference>
<evidence type="ECO:0000313" key="3">
    <source>
        <dbReference type="EMBL" id="KAJ8912784.1"/>
    </source>
</evidence>